<feature type="transmembrane region" description="Helical" evidence="7">
    <location>
        <begin position="549"/>
        <end position="568"/>
    </location>
</feature>
<dbReference type="GO" id="GO:0015250">
    <property type="term" value="F:water channel activity"/>
    <property type="evidence" value="ECO:0007669"/>
    <property type="project" value="TreeGrafter"/>
</dbReference>
<dbReference type="OMA" id="ILGAHIN"/>
<keyword evidence="4 7" id="KW-1133">Transmembrane helix</keyword>
<evidence type="ECO:0000256" key="1">
    <source>
        <dbReference type="ARBA" id="ARBA00004141"/>
    </source>
</evidence>
<protein>
    <submittedName>
        <fullName evidence="8">Aquaporin, putative</fullName>
    </submittedName>
</protein>
<feature type="transmembrane region" description="Helical" evidence="7">
    <location>
        <begin position="335"/>
        <end position="359"/>
    </location>
</feature>
<gene>
    <name evidence="8" type="primary">AQP2</name>
    <name evidence="8" type="ORF">PMUG01_14045900</name>
</gene>
<evidence type="ECO:0000256" key="3">
    <source>
        <dbReference type="ARBA" id="ARBA00022692"/>
    </source>
</evidence>
<accession>A0A1D3TEM7</accession>
<dbReference type="Gene3D" id="1.20.1080.10">
    <property type="entry name" value="Glycerol uptake facilitator protein"/>
    <property type="match status" value="1"/>
</dbReference>
<organism evidence="8 9">
    <name type="scientific">Plasmodium malariae</name>
    <dbReference type="NCBI Taxonomy" id="5858"/>
    <lineage>
        <taxon>Eukaryota</taxon>
        <taxon>Sar</taxon>
        <taxon>Alveolata</taxon>
        <taxon>Apicomplexa</taxon>
        <taxon>Aconoidasida</taxon>
        <taxon>Haemosporida</taxon>
        <taxon>Plasmodiidae</taxon>
        <taxon>Plasmodium</taxon>
        <taxon>Plasmodium (Plasmodium)</taxon>
    </lineage>
</organism>
<dbReference type="InterPro" id="IPR023271">
    <property type="entry name" value="Aquaporin-like"/>
</dbReference>
<dbReference type="RefSeq" id="XP_028864355.1">
    <property type="nucleotide sequence ID" value="XM_029008025.1"/>
</dbReference>
<comment type="similarity">
    <text evidence="2">Belongs to the MIP/aquaporin (TC 1.A.8) family.</text>
</comment>
<dbReference type="SUPFAM" id="SSF81338">
    <property type="entry name" value="Aquaporin-like"/>
    <property type="match status" value="1"/>
</dbReference>
<feature type="transmembrane region" description="Helical" evidence="7">
    <location>
        <begin position="371"/>
        <end position="392"/>
    </location>
</feature>
<dbReference type="GO" id="GO:0005886">
    <property type="term" value="C:plasma membrane"/>
    <property type="evidence" value="ECO:0007669"/>
    <property type="project" value="TreeGrafter"/>
</dbReference>
<evidence type="ECO:0000256" key="6">
    <source>
        <dbReference type="SAM" id="MobiDB-lite"/>
    </source>
</evidence>
<dbReference type="Proteomes" id="UP000219813">
    <property type="component" value="Chromosome 14"/>
</dbReference>
<proteinExistence type="inferred from homology"/>
<dbReference type="InterPro" id="IPR034294">
    <property type="entry name" value="Aquaporin_transptr"/>
</dbReference>
<dbReference type="OrthoDB" id="385251at2759"/>
<dbReference type="AlphaFoldDB" id="A0A1D3TEM7"/>
<dbReference type="Pfam" id="PF00230">
    <property type="entry name" value="MIP"/>
    <property type="match status" value="1"/>
</dbReference>
<reference evidence="8 9" key="1">
    <citation type="submission" date="2016-06" db="EMBL/GenBank/DDBJ databases">
        <authorList>
            <consortium name="Pathogen Informatics"/>
        </authorList>
    </citation>
    <scope>NUCLEOTIDE SEQUENCE [LARGE SCALE GENOMIC DNA]</scope>
</reference>
<dbReference type="VEuPathDB" id="PlasmoDB:PmUG01_14045900"/>
<feature type="compositionally biased region" description="Basic and acidic residues" evidence="6">
    <location>
        <begin position="246"/>
        <end position="255"/>
    </location>
</feature>
<feature type="transmembrane region" description="Helical" evidence="7">
    <location>
        <begin position="46"/>
        <end position="65"/>
    </location>
</feature>
<comment type="subcellular location">
    <subcellularLocation>
        <location evidence="1">Membrane</location>
        <topology evidence="1">Multi-pass membrane protein</topology>
    </subcellularLocation>
</comment>
<name>A0A1D3TEM7_PLAMA</name>
<dbReference type="KEGG" id="pmal:PMUG01_14045900"/>
<evidence type="ECO:0000256" key="4">
    <source>
        <dbReference type="ARBA" id="ARBA00022989"/>
    </source>
</evidence>
<evidence type="ECO:0000313" key="9">
    <source>
        <dbReference type="Proteomes" id="UP000219813"/>
    </source>
</evidence>
<keyword evidence="3 7" id="KW-0812">Transmembrane</keyword>
<feature type="compositionally biased region" description="Polar residues" evidence="6">
    <location>
        <begin position="198"/>
        <end position="212"/>
    </location>
</feature>
<dbReference type="GeneID" id="39871770"/>
<dbReference type="PANTHER" id="PTHR19139">
    <property type="entry name" value="AQUAPORIN TRANSPORTER"/>
    <property type="match status" value="1"/>
</dbReference>
<feature type="transmembrane region" description="Helical" evidence="7">
    <location>
        <begin position="412"/>
        <end position="436"/>
    </location>
</feature>
<evidence type="ECO:0000313" key="8">
    <source>
        <dbReference type="EMBL" id="SCP03402.1"/>
    </source>
</evidence>
<evidence type="ECO:0000256" key="2">
    <source>
        <dbReference type="ARBA" id="ARBA00006175"/>
    </source>
</evidence>
<dbReference type="InterPro" id="IPR000425">
    <property type="entry name" value="MIP"/>
</dbReference>
<keyword evidence="9" id="KW-1185">Reference proteome</keyword>
<dbReference type="PANTHER" id="PTHR19139:SF199">
    <property type="entry name" value="MIP17260P"/>
    <property type="match status" value="1"/>
</dbReference>
<sequence>MKMQKGIFRRYVKYALKKIYNFIKNYIKDIIDEINVKSFKKYKYNFFFEFIGSFIFVFFISIYMLNSNKNEEYVIKHTKQVNPYQRNDIFIPGDNLFDSEINNVKYPKYVNDMNDQLNAGSILLERDKKNSSSVITNTQNKYKKLQRLEDNKVLENSSIINNLKRTGNIGKSEDEMKTDDTQKNKTIVVGENKYFAINNTQADDQSENNNEYTNKDDNSSYVGKLEQGKEIHKNENDIKGSSQNWHESEANEDKNTIIPSLPDEKKKIDEEEIIKNSKVYDKNVLTLNVDTVIFKDKVNEFTKIKVNDINNIDIGNIDQYEVLKSFESRNSSNHAIYSFFGCLIYVLFILLGAHINPAYTYALWLVDPKKYGFALTTFYVTFQYFGGILASILCAHVHGSILIYSLLPKKEIMKTFLCEFISTFLITLLLLSLYNYKKKFTSENKNEESIVFNRDKIKNLASFYSSSLCEDMYGCDMFNNTHNSKKKIPIHIDNKYIKYIMNHIFYLLFIFFSLLFFVFVTNTTLNPMFSTSTLYTYLYFKFFKGDNTFNIYSVILSFLSITKILQLIKLYIQSLPLWIGPYVGSALATSFMRLFKESDEEIIDVIDTNVYNSNNKKNEKIPLINKYKIKKNAYLEEYNNHMHYNSNNYLLPSVF</sequence>
<feature type="transmembrane region" description="Helical" evidence="7">
    <location>
        <begin position="504"/>
        <end position="529"/>
    </location>
</feature>
<evidence type="ECO:0000256" key="5">
    <source>
        <dbReference type="ARBA" id="ARBA00023136"/>
    </source>
</evidence>
<evidence type="ECO:0000256" key="7">
    <source>
        <dbReference type="SAM" id="Phobius"/>
    </source>
</evidence>
<feature type="compositionally biased region" description="Basic and acidic residues" evidence="6">
    <location>
        <begin position="226"/>
        <end position="238"/>
    </location>
</feature>
<keyword evidence="5 7" id="KW-0472">Membrane</keyword>
<feature type="region of interest" description="Disordered" evidence="6">
    <location>
        <begin position="198"/>
        <end position="262"/>
    </location>
</feature>
<dbReference type="EMBL" id="LT594635">
    <property type="protein sequence ID" value="SCP03402.1"/>
    <property type="molecule type" value="Genomic_DNA"/>
</dbReference>